<dbReference type="EMBL" id="SMLD01000020">
    <property type="protein sequence ID" value="TDE56417.1"/>
    <property type="molecule type" value="Genomic_DNA"/>
</dbReference>
<dbReference type="AlphaFoldDB" id="A0A4R5FSW0"/>
<dbReference type="CDD" id="cd07185">
    <property type="entry name" value="OmpA_C-like"/>
    <property type="match status" value="1"/>
</dbReference>
<dbReference type="Proteomes" id="UP000295136">
    <property type="component" value="Unassembled WGS sequence"/>
</dbReference>
<evidence type="ECO:0000259" key="6">
    <source>
        <dbReference type="PROSITE" id="PS51123"/>
    </source>
</evidence>
<evidence type="ECO:0000313" key="8">
    <source>
        <dbReference type="Proteomes" id="UP000295136"/>
    </source>
</evidence>
<dbReference type="PROSITE" id="PS51123">
    <property type="entry name" value="OMPA_2"/>
    <property type="match status" value="1"/>
</dbReference>
<accession>A0A4R5FSW0</accession>
<dbReference type="RefSeq" id="WP_132630096.1">
    <property type="nucleotide sequence ID" value="NZ_SMLD01000020.1"/>
</dbReference>
<evidence type="ECO:0000256" key="3">
    <source>
        <dbReference type="ARBA" id="ARBA00023237"/>
    </source>
</evidence>
<feature type="compositionally biased region" description="Basic and acidic residues" evidence="5">
    <location>
        <begin position="440"/>
        <end position="450"/>
    </location>
</feature>
<evidence type="ECO:0000256" key="4">
    <source>
        <dbReference type="PROSITE-ProRule" id="PRU00473"/>
    </source>
</evidence>
<evidence type="ECO:0000313" key="7">
    <source>
        <dbReference type="EMBL" id="TDE56417.1"/>
    </source>
</evidence>
<dbReference type="GO" id="GO:0009279">
    <property type="term" value="C:cell outer membrane"/>
    <property type="evidence" value="ECO:0007669"/>
    <property type="project" value="UniProtKB-SubCell"/>
</dbReference>
<feature type="region of interest" description="Disordered" evidence="5">
    <location>
        <begin position="231"/>
        <end position="259"/>
    </location>
</feature>
<feature type="domain" description="OmpA-like" evidence="6">
    <location>
        <begin position="197"/>
        <end position="323"/>
    </location>
</feature>
<keyword evidence="8" id="KW-1185">Reference proteome</keyword>
<organism evidence="7 8">
    <name type="scientific">Nonomuraea mesophila</name>
    <dbReference type="NCBI Taxonomy" id="2530382"/>
    <lineage>
        <taxon>Bacteria</taxon>
        <taxon>Bacillati</taxon>
        <taxon>Actinomycetota</taxon>
        <taxon>Actinomycetes</taxon>
        <taxon>Streptosporangiales</taxon>
        <taxon>Streptosporangiaceae</taxon>
        <taxon>Nonomuraea</taxon>
    </lineage>
</organism>
<protein>
    <recommendedName>
        <fullName evidence="6">OmpA-like domain-containing protein</fullName>
    </recommendedName>
</protein>
<dbReference type="InterPro" id="IPR050330">
    <property type="entry name" value="Bact_OuterMem_StrucFunc"/>
</dbReference>
<dbReference type="InterPro" id="IPR006665">
    <property type="entry name" value="OmpA-like"/>
</dbReference>
<keyword evidence="3" id="KW-0998">Cell outer membrane</keyword>
<dbReference type="PRINTS" id="PR01021">
    <property type="entry name" value="OMPADOMAIN"/>
</dbReference>
<feature type="compositionally biased region" description="Basic and acidic residues" evidence="5">
    <location>
        <begin position="287"/>
        <end position="314"/>
    </location>
</feature>
<sequence>MKYARGGLVGFDSPRPFRVEVKAVERHSALTALKLVITTTADEPVSGDFRYDGLRGQSVSFGRLRLLDPVGGKVSFALREKDAEGPAFGTRHPMAGARLPDDFRPGVRYPVEVYFPSLPAEVKSVSLVPDLPVAAMTGLPVTEGSAAPVAKERQDGDPAPGAEFQWAVVPPSGEIWSGVSGVNELVEAPQKTTLKEGGKETVGLRTDVLFAFDKATLSDDAATILDEAVRETRERADPAKPPITIEGHTDSKGDDPYNQDLSVKRAEVVRDYLAGKLGTGYTYEATGKGESEPIAKNDKPDGSDNPEGRARNRRVEISYHIKEEKPDVTVTTGPSDVLGSIRPPAPFQAEPEPVAGSLTWRSGDQRLRVDFHPFHRDGAYLVATFDVVMEGGSALTAIPAPFDGWPGRPRLCVLSGTRRQRHIGHAGGGAPRPGRRHPRPLSDARSKMERPPSWGRQPNLPLASTVGDRRCA</sequence>
<reference evidence="7 8" key="1">
    <citation type="submission" date="2019-03" db="EMBL/GenBank/DDBJ databases">
        <title>Draft genome sequences of novel Actinobacteria.</title>
        <authorList>
            <person name="Sahin N."/>
            <person name="Ay H."/>
            <person name="Saygin H."/>
        </authorList>
    </citation>
    <scope>NUCLEOTIDE SEQUENCE [LARGE SCALE GENOMIC DNA]</scope>
    <source>
        <strain evidence="7 8">6K102</strain>
    </source>
</reference>
<dbReference type="PANTHER" id="PTHR30329">
    <property type="entry name" value="STATOR ELEMENT OF FLAGELLAR MOTOR COMPLEX"/>
    <property type="match status" value="1"/>
</dbReference>
<dbReference type="PANTHER" id="PTHR30329:SF21">
    <property type="entry name" value="LIPOPROTEIN YIAD-RELATED"/>
    <property type="match status" value="1"/>
</dbReference>
<evidence type="ECO:0000256" key="1">
    <source>
        <dbReference type="ARBA" id="ARBA00004442"/>
    </source>
</evidence>
<dbReference type="Gene3D" id="3.30.1330.60">
    <property type="entry name" value="OmpA-like domain"/>
    <property type="match status" value="1"/>
</dbReference>
<keyword evidence="2 4" id="KW-0472">Membrane</keyword>
<feature type="region of interest" description="Disordered" evidence="5">
    <location>
        <begin position="421"/>
        <end position="472"/>
    </location>
</feature>
<proteinExistence type="predicted"/>
<feature type="region of interest" description="Disordered" evidence="5">
    <location>
        <begin position="281"/>
        <end position="314"/>
    </location>
</feature>
<dbReference type="Pfam" id="PF00691">
    <property type="entry name" value="OmpA"/>
    <property type="match status" value="1"/>
</dbReference>
<name>A0A4R5FSW0_9ACTN</name>
<comment type="caution">
    <text evidence="7">The sequence shown here is derived from an EMBL/GenBank/DDBJ whole genome shotgun (WGS) entry which is preliminary data.</text>
</comment>
<comment type="subcellular location">
    <subcellularLocation>
        <location evidence="1">Cell outer membrane</location>
    </subcellularLocation>
</comment>
<gene>
    <name evidence="7" type="ORF">E1295_10740</name>
</gene>
<dbReference type="SUPFAM" id="SSF103088">
    <property type="entry name" value="OmpA-like"/>
    <property type="match status" value="1"/>
</dbReference>
<evidence type="ECO:0000256" key="5">
    <source>
        <dbReference type="SAM" id="MobiDB-lite"/>
    </source>
</evidence>
<evidence type="ECO:0000256" key="2">
    <source>
        <dbReference type="ARBA" id="ARBA00023136"/>
    </source>
</evidence>
<dbReference type="InterPro" id="IPR036737">
    <property type="entry name" value="OmpA-like_sf"/>
</dbReference>
<dbReference type="InterPro" id="IPR006664">
    <property type="entry name" value="OMP_bac"/>
</dbReference>